<reference evidence="3 4" key="1">
    <citation type="submission" date="2016-08" db="EMBL/GenBank/DDBJ databases">
        <authorList>
            <person name="Seilhamer J.J."/>
        </authorList>
    </citation>
    <scope>NUCLEOTIDE SEQUENCE [LARGE SCALE GENOMIC DNA]</scope>
    <source>
        <strain evidence="3 4">VC14762</strain>
    </source>
</reference>
<dbReference type="CDD" id="cd07814">
    <property type="entry name" value="SRPBCC_CalC_Aha1-like"/>
    <property type="match status" value="1"/>
</dbReference>
<dbReference type="Gene3D" id="3.30.530.20">
    <property type="match status" value="1"/>
</dbReference>
<feature type="domain" description="Activator of Hsp90 ATPase homologue 1/2-like C-terminal" evidence="2">
    <location>
        <begin position="19"/>
        <end position="132"/>
    </location>
</feature>
<dbReference type="AlphaFoldDB" id="A0A1V2VQ54"/>
<dbReference type="EMBL" id="MUTJ01000113">
    <property type="protein sequence ID" value="ONU73149.1"/>
    <property type="molecule type" value="Genomic_DNA"/>
</dbReference>
<dbReference type="SUPFAM" id="SSF55961">
    <property type="entry name" value="Bet v1-like"/>
    <property type="match status" value="1"/>
</dbReference>
<dbReference type="Proteomes" id="UP000188543">
    <property type="component" value="Unassembled WGS sequence"/>
</dbReference>
<dbReference type="OrthoDB" id="9803476at2"/>
<dbReference type="Pfam" id="PF08327">
    <property type="entry name" value="AHSA1"/>
    <property type="match status" value="1"/>
</dbReference>
<gene>
    <name evidence="3" type="ORF">A8E72_40395</name>
</gene>
<comment type="caution">
    <text evidence="3">The sequence shown here is derived from an EMBL/GenBank/DDBJ whole genome shotgun (WGS) entry which is preliminary data.</text>
</comment>
<evidence type="ECO:0000313" key="4">
    <source>
        <dbReference type="Proteomes" id="UP000188543"/>
    </source>
</evidence>
<organism evidence="3 4">
    <name type="scientific">Burkholderia cenocepacia</name>
    <dbReference type="NCBI Taxonomy" id="95486"/>
    <lineage>
        <taxon>Bacteria</taxon>
        <taxon>Pseudomonadati</taxon>
        <taxon>Pseudomonadota</taxon>
        <taxon>Betaproteobacteria</taxon>
        <taxon>Burkholderiales</taxon>
        <taxon>Burkholderiaceae</taxon>
        <taxon>Burkholderia</taxon>
        <taxon>Burkholderia cepacia complex</taxon>
    </lineage>
</organism>
<accession>A0A1V2VQ54</accession>
<evidence type="ECO:0000313" key="3">
    <source>
        <dbReference type="EMBL" id="ONU73149.1"/>
    </source>
</evidence>
<evidence type="ECO:0000256" key="1">
    <source>
        <dbReference type="ARBA" id="ARBA00006817"/>
    </source>
</evidence>
<comment type="similarity">
    <text evidence="1">Belongs to the AHA1 family.</text>
</comment>
<dbReference type="InterPro" id="IPR013538">
    <property type="entry name" value="ASHA1/2-like_C"/>
</dbReference>
<dbReference type="RefSeq" id="WP_077020963.1">
    <property type="nucleotide sequence ID" value="NZ_CADETK010000005.1"/>
</dbReference>
<dbReference type="InterPro" id="IPR023393">
    <property type="entry name" value="START-like_dom_sf"/>
</dbReference>
<sequence>MNQASTETRSVVVDRELPHPPEKIWRALTQPHLIVAWLMQSDFEPVAGRAFTFRADWGSVDCTVLTVEPQRVLSYTWAAYGLESVVTWTLTPTPRGTLLRMEQAGFRTDQEQAYRGAQHGWAQFFASLEQVLARPDPDEGTEARA</sequence>
<evidence type="ECO:0000259" key="2">
    <source>
        <dbReference type="Pfam" id="PF08327"/>
    </source>
</evidence>
<proteinExistence type="inferred from homology"/>
<name>A0A1V2VQ54_9BURK</name>
<protein>
    <submittedName>
        <fullName evidence="3">Polyketide cyclase</fullName>
    </submittedName>
</protein>